<dbReference type="Pfam" id="PF03328">
    <property type="entry name" value="HpcH_HpaI"/>
    <property type="match status" value="1"/>
</dbReference>
<evidence type="ECO:0000256" key="3">
    <source>
        <dbReference type="ARBA" id="ARBA00022842"/>
    </source>
</evidence>
<evidence type="ECO:0000259" key="6">
    <source>
        <dbReference type="Pfam" id="PF03328"/>
    </source>
</evidence>
<dbReference type="PANTHER" id="PTHR32308:SF10">
    <property type="entry name" value="CITRATE LYASE SUBUNIT BETA"/>
    <property type="match status" value="1"/>
</dbReference>
<protein>
    <submittedName>
        <fullName evidence="7">Citryl-CoA lyase</fullName>
    </submittedName>
</protein>
<evidence type="ECO:0000313" key="7">
    <source>
        <dbReference type="EMBL" id="SBW05365.1"/>
    </source>
</evidence>
<evidence type="ECO:0000256" key="1">
    <source>
        <dbReference type="ARBA" id="ARBA00001946"/>
    </source>
</evidence>
<accession>A0A212K1H3</accession>
<evidence type="ECO:0000256" key="5">
    <source>
        <dbReference type="PIRSR" id="PIRSR015582-2"/>
    </source>
</evidence>
<feature type="binding site" evidence="4">
    <location>
        <position position="73"/>
    </location>
    <ligand>
        <name>substrate</name>
    </ligand>
</feature>
<name>A0A212K1H3_9DELT</name>
<evidence type="ECO:0000256" key="4">
    <source>
        <dbReference type="PIRSR" id="PIRSR015582-1"/>
    </source>
</evidence>
<dbReference type="GO" id="GO:0006107">
    <property type="term" value="P:oxaloacetate metabolic process"/>
    <property type="evidence" value="ECO:0007669"/>
    <property type="project" value="TreeGrafter"/>
</dbReference>
<feature type="binding site" evidence="5">
    <location>
        <position position="135"/>
    </location>
    <ligand>
        <name>Mg(2+)</name>
        <dbReference type="ChEBI" id="CHEBI:18420"/>
    </ligand>
</feature>
<sequence>MAHDYAMTKVRRSRFIMPVHQKEAVEKAHTRNADAVVLDLEDTVPAPEKLAARAAVKESIPLVLKGGSEVIVRVNHTPELLQGDLEGAVWPGLGAIYLPKCETREEVAEVEKIIARLEVERGLAPGSVTINAVIETPRGYLNAEEIAKAGDRVDSIALGNEDFCSTIDLISSPETRSGMLAVRMHLLIVARAYGKIPIGMIDSMTGFADTAGFEEVARLSYKYGFQGSSCMHPSSVEILNRCFTPTAAEAAAAQEIIRVMEDAIAKGVAAASLGGRMIDMVHYNKAKALLARVELIEAHEARKRKARGTSA</sequence>
<reference evidence="7" key="1">
    <citation type="submission" date="2016-04" db="EMBL/GenBank/DDBJ databases">
        <authorList>
            <person name="Evans L.H."/>
            <person name="Alamgir A."/>
            <person name="Owens N."/>
            <person name="Weber N.D."/>
            <person name="Virtaneva K."/>
            <person name="Barbian K."/>
            <person name="Babar A."/>
            <person name="Rosenke K."/>
        </authorList>
    </citation>
    <scope>NUCLEOTIDE SEQUENCE</scope>
    <source>
        <strain evidence="7">86</strain>
    </source>
</reference>
<keyword evidence="3 5" id="KW-0460">Magnesium</keyword>
<evidence type="ECO:0000256" key="2">
    <source>
        <dbReference type="ARBA" id="ARBA00022723"/>
    </source>
</evidence>
<dbReference type="InterPro" id="IPR040442">
    <property type="entry name" value="Pyrv_kinase-like_dom_sf"/>
</dbReference>
<dbReference type="InterPro" id="IPR005000">
    <property type="entry name" value="Aldolase/citrate-lyase_domain"/>
</dbReference>
<feature type="binding site" evidence="5">
    <location>
        <position position="162"/>
    </location>
    <ligand>
        <name>Mg(2+)</name>
        <dbReference type="ChEBI" id="CHEBI:18420"/>
    </ligand>
</feature>
<feature type="domain" description="HpcH/HpaI aldolase/citrate lyase" evidence="6">
    <location>
        <begin position="17"/>
        <end position="233"/>
    </location>
</feature>
<dbReference type="GO" id="GO:0016829">
    <property type="term" value="F:lyase activity"/>
    <property type="evidence" value="ECO:0007669"/>
    <property type="project" value="UniProtKB-KW"/>
</dbReference>
<comment type="cofactor">
    <cofactor evidence="1">
        <name>Mg(2+)</name>
        <dbReference type="ChEBI" id="CHEBI:18420"/>
    </cofactor>
</comment>
<dbReference type="InterPro" id="IPR011206">
    <property type="entry name" value="Citrate_lyase_beta/mcl1/mcl2"/>
</dbReference>
<gene>
    <name evidence="7" type="ORF">KL86DPRO_20475</name>
</gene>
<dbReference type="InterPro" id="IPR015813">
    <property type="entry name" value="Pyrv/PenolPyrv_kinase-like_dom"/>
</dbReference>
<proteinExistence type="predicted"/>
<organism evidence="7">
    <name type="scientific">uncultured delta proteobacterium</name>
    <dbReference type="NCBI Taxonomy" id="34034"/>
    <lineage>
        <taxon>Bacteria</taxon>
        <taxon>Deltaproteobacteria</taxon>
        <taxon>environmental samples</taxon>
    </lineage>
</organism>
<dbReference type="AlphaFoldDB" id="A0A212K1H3"/>
<dbReference type="PANTHER" id="PTHR32308">
    <property type="entry name" value="LYASE BETA SUBUNIT, PUTATIVE (AFU_ORTHOLOGUE AFUA_4G13030)-RELATED"/>
    <property type="match status" value="1"/>
</dbReference>
<dbReference type="Gene3D" id="3.20.20.60">
    <property type="entry name" value="Phosphoenolpyruvate-binding domains"/>
    <property type="match status" value="1"/>
</dbReference>
<keyword evidence="2 5" id="KW-0479">Metal-binding</keyword>
<feature type="binding site" evidence="4">
    <location>
        <position position="135"/>
    </location>
    <ligand>
        <name>substrate</name>
    </ligand>
</feature>
<keyword evidence="7" id="KW-0456">Lyase</keyword>
<dbReference type="EMBL" id="FLUQ01000002">
    <property type="protein sequence ID" value="SBW05365.1"/>
    <property type="molecule type" value="Genomic_DNA"/>
</dbReference>
<dbReference type="GO" id="GO:0000287">
    <property type="term" value="F:magnesium ion binding"/>
    <property type="evidence" value="ECO:0007669"/>
    <property type="project" value="TreeGrafter"/>
</dbReference>
<dbReference type="SUPFAM" id="SSF51621">
    <property type="entry name" value="Phosphoenolpyruvate/pyruvate domain"/>
    <property type="match status" value="1"/>
</dbReference>
<dbReference type="PIRSF" id="PIRSF015582">
    <property type="entry name" value="Cit_lyase_B"/>
    <property type="match status" value="1"/>
</dbReference>